<dbReference type="AlphaFoldDB" id="A0A2S5R8E3"/>
<dbReference type="GO" id="GO:0047661">
    <property type="term" value="F:amino-acid racemase activity"/>
    <property type="evidence" value="ECO:0007669"/>
    <property type="project" value="InterPro"/>
</dbReference>
<proteinExistence type="inferred from homology"/>
<dbReference type="Pfam" id="PF01177">
    <property type="entry name" value="Asp_Glu_race"/>
    <property type="match status" value="1"/>
</dbReference>
<sequence length="228" mass="25435">MKTIGLLGGTGWSSTIGYYKLLNELVAERLGGYHSAKILLKSIDYHDIMVNYGINHDAVSPVLEKELLELIALKPDCIIICCNSLHKYYDMIKSKLESDIPVMHAIQLVADHLNANGLKKVLLLATKFTMEDGFFAKILEDNGIQVEIPNANERNKMQEIHAELMHNVVTQASRDYFSDLITNHKGLDAVILGCTEYPLVVDHNNSILPIVDPVYLQAVTAVNYALDL</sequence>
<dbReference type="RefSeq" id="WP_104207106.1">
    <property type="nucleotide sequence ID" value="NZ_PHHC01000105.1"/>
</dbReference>
<dbReference type="Gene3D" id="3.40.50.1860">
    <property type="match status" value="2"/>
</dbReference>
<dbReference type="InterPro" id="IPR033134">
    <property type="entry name" value="Asp/Glu_racemase_AS_2"/>
</dbReference>
<gene>
    <name evidence="3" type="ORF">HCUR_01144</name>
</gene>
<dbReference type="PROSITE" id="PS00924">
    <property type="entry name" value="ASP_GLU_RACEMASE_2"/>
    <property type="match status" value="1"/>
</dbReference>
<comment type="similarity">
    <text evidence="1">Belongs to the aspartate/glutamate racemases family.</text>
</comment>
<protein>
    <submittedName>
        <fullName evidence="3">Putative amino-acid racemase</fullName>
    </submittedName>
</protein>
<evidence type="ECO:0000313" key="3">
    <source>
        <dbReference type="EMBL" id="PPE03405.1"/>
    </source>
</evidence>
<dbReference type="NCBIfam" id="TIGR00035">
    <property type="entry name" value="asp_race"/>
    <property type="match status" value="1"/>
</dbReference>
<dbReference type="EMBL" id="PHHC01000105">
    <property type="protein sequence ID" value="PPE03405.1"/>
    <property type="molecule type" value="Genomic_DNA"/>
</dbReference>
<dbReference type="PANTHER" id="PTHR21198:SF7">
    <property type="entry name" value="ASPARTATE-GLUTAMATE RACEMASE FAMILY"/>
    <property type="match status" value="1"/>
</dbReference>
<reference evidence="3 4" key="1">
    <citation type="submission" date="2017-11" db="EMBL/GenBank/DDBJ databases">
        <title>Comparative genomic analysis of Holospora spp., intranuclear symbionts of paramecia.</title>
        <authorList>
            <person name="Garushyants S.K."/>
            <person name="Beliavskaya A."/>
            <person name="Malko D.B."/>
            <person name="Logacheva M.D."/>
            <person name="Rautian M.S."/>
            <person name="Gelfand M.S."/>
        </authorList>
    </citation>
    <scope>NUCLEOTIDE SEQUENCE [LARGE SCALE GENOMIC DNA]</scope>
    <source>
        <strain evidence="4">02AZ16</strain>
    </source>
</reference>
<keyword evidence="4" id="KW-1185">Reference proteome</keyword>
<accession>A0A2S5R8E3</accession>
<dbReference type="InterPro" id="IPR015942">
    <property type="entry name" value="Asp/Glu/hydantoin_racemase"/>
</dbReference>
<evidence type="ECO:0000256" key="2">
    <source>
        <dbReference type="ARBA" id="ARBA00023235"/>
    </source>
</evidence>
<dbReference type="Proteomes" id="UP000239425">
    <property type="component" value="Unassembled WGS sequence"/>
</dbReference>
<organism evidence="3 4">
    <name type="scientific">Holospora curviuscula</name>
    <dbReference type="NCBI Taxonomy" id="1082868"/>
    <lineage>
        <taxon>Bacteria</taxon>
        <taxon>Pseudomonadati</taxon>
        <taxon>Pseudomonadota</taxon>
        <taxon>Alphaproteobacteria</taxon>
        <taxon>Holosporales</taxon>
        <taxon>Holosporaceae</taxon>
        <taxon>Holospora</taxon>
    </lineage>
</organism>
<name>A0A2S5R8E3_9PROT</name>
<comment type="caution">
    <text evidence="3">The sequence shown here is derived from an EMBL/GenBank/DDBJ whole genome shotgun (WGS) entry which is preliminary data.</text>
</comment>
<dbReference type="InterPro" id="IPR001920">
    <property type="entry name" value="Asp/Glu_race"/>
</dbReference>
<evidence type="ECO:0000256" key="1">
    <source>
        <dbReference type="ARBA" id="ARBA00007847"/>
    </source>
</evidence>
<dbReference type="PANTHER" id="PTHR21198">
    <property type="entry name" value="GLUTAMATE RACEMASE"/>
    <property type="match status" value="1"/>
</dbReference>
<dbReference type="SUPFAM" id="SSF53681">
    <property type="entry name" value="Aspartate/glutamate racemase"/>
    <property type="match status" value="2"/>
</dbReference>
<evidence type="ECO:0000313" key="4">
    <source>
        <dbReference type="Proteomes" id="UP000239425"/>
    </source>
</evidence>
<keyword evidence="2" id="KW-0413">Isomerase</keyword>
<dbReference type="OrthoDB" id="9803739at2"/>
<dbReference type="InterPro" id="IPR004380">
    <property type="entry name" value="Asp_race"/>
</dbReference>